<dbReference type="PANTHER" id="PTHR22767:SF2">
    <property type="entry name" value="N(ALPHA)-ACETYLTRANSFERASE 15_16, ISOFORM A"/>
    <property type="match status" value="1"/>
</dbReference>
<name>A0A4Z1SLZ4_GIAMU</name>
<dbReference type="VEuPathDB" id="GiardiaDB:GMRT_13166"/>
<dbReference type="GO" id="GO:0005737">
    <property type="term" value="C:cytoplasm"/>
    <property type="evidence" value="ECO:0007669"/>
    <property type="project" value="TreeGrafter"/>
</dbReference>
<reference evidence="1 2" key="1">
    <citation type="submission" date="2019-05" db="EMBL/GenBank/DDBJ databases">
        <title>The compact genome of Giardia muris reveals important steps in the evolution of intestinal protozoan parasites.</title>
        <authorList>
            <person name="Xu F."/>
            <person name="Jimenez-Gonzalez A."/>
            <person name="Einarsson E."/>
            <person name="Astvaldsson A."/>
            <person name="Peirasmaki D."/>
            <person name="Eckmann L."/>
            <person name="Andersson J.O."/>
            <person name="Svard S.G."/>
            <person name="Jerlstrom-Hultqvist J."/>
        </authorList>
    </citation>
    <scope>NUCLEOTIDE SEQUENCE [LARGE SCALE GENOMIC DNA]</scope>
    <source>
        <strain evidence="1 2">Roberts-Thomson</strain>
    </source>
</reference>
<protein>
    <submittedName>
        <fullName evidence="1">Uncharacterized protein</fullName>
    </submittedName>
</protein>
<evidence type="ECO:0000313" key="1">
    <source>
        <dbReference type="EMBL" id="TNJ26686.1"/>
    </source>
</evidence>
<gene>
    <name evidence="1" type="ORF">GMRT_13166</name>
</gene>
<keyword evidence="2" id="KW-1185">Reference proteome</keyword>
<comment type="caution">
    <text evidence="1">The sequence shown here is derived from an EMBL/GenBank/DDBJ whole genome shotgun (WGS) entry which is preliminary data.</text>
</comment>
<organism evidence="1 2">
    <name type="scientific">Giardia muris</name>
    <dbReference type="NCBI Taxonomy" id="5742"/>
    <lineage>
        <taxon>Eukaryota</taxon>
        <taxon>Metamonada</taxon>
        <taxon>Diplomonadida</taxon>
        <taxon>Hexamitidae</taxon>
        <taxon>Giardiinae</taxon>
        <taxon>Giardia</taxon>
    </lineage>
</organism>
<evidence type="ECO:0000313" key="2">
    <source>
        <dbReference type="Proteomes" id="UP000315496"/>
    </source>
</evidence>
<dbReference type="AlphaFoldDB" id="A0A4Z1SLZ4"/>
<dbReference type="EMBL" id="VDLU01000005">
    <property type="protein sequence ID" value="TNJ26686.1"/>
    <property type="molecule type" value="Genomic_DNA"/>
</dbReference>
<proteinExistence type="predicted"/>
<sequence length="923" mass="102780">MSRNRRHNTRSHEQEMSRKDAKALLTLYQHYDNGAYGPLYTDAVSLLERHPNNPDVLCMKGIALCSFPPKLAREFLPDAPERTALDQARVEGWNYIERAIAQIPAGNSGLYMPYHIASIACRSDRLEGRAIEYLKKALVVAPNVAVLNRDLATLYYHSQDYKKCHEQLLGLLKALTSGSTAQLLRYAYATRYLMHYAQEKCSEMLQDLDPIYSALHRAANESLAESAAHRDVSLYRLPWHEVTVSLVEKLRVIAQCRPEPELYARLLASFDKKVSAIGGTRKCFDRDQVLQAYAEYKRATDARVEYWTALRLRFSKNPMDLSIYEEVFREYVRLHGDGDIDVSSFKPNLLLTADDSSLLLEHAPLYALLYDAFVGHVARGFTSPSDSALSCLNATKDFQGPSEYFVVTLRARLAALARNREALKAEALACLEARGKNYPAAGLARYVARLLSSVEGLADDVLCELKKNVTTESAFVCQYGALLIALPDPPVDECCSIVKDYVGVEDGLVTLSTESDHECTRKLYLNTPLDENEILERAEKMDKEPNNPKSRFGLTAEELAVEKETFSKLYAGLLAKRTEALALKKTITADECLILSRMAGFASRPRTAVALMELATLMDNGDRYLSRLTARAVLPYSVDTGFALYGKFVYASDPWITAVETQDVTFLTDIVSAIREGPEDILRSSEAAGRFVRRFKAAVEVAKIIESQSYDLADFMSFATRTGCLYAFGRGQQSFRASLHAQECIQPALEFLLEVFSYVYSLTDDAEMGRIETAVRAAGSVLEEEYAHRVEKSKGDEYANDRVRDCDASGADCFLMLLTTPDLNRRLTAGQNAFYACVWCITHVYHPKDLRGLALQQAAAGKLLLALKTAKDFEELDLGAVVGMGAGLGLAQTPSSLLKTGQEALLKAAPTEQLRRRLTSRLS</sequence>
<accession>A0A4Z1SLZ4</accession>
<dbReference type="Proteomes" id="UP000315496">
    <property type="component" value="Chromosome 5"/>
</dbReference>
<dbReference type="Gene3D" id="1.25.40.1040">
    <property type="match status" value="1"/>
</dbReference>
<dbReference type="PANTHER" id="PTHR22767">
    <property type="entry name" value="N-TERMINAL ACETYLTRANSFERASE-RELATED"/>
    <property type="match status" value="1"/>
</dbReference>